<accession>A0ABT3SS96</accession>
<feature type="transmembrane region" description="Helical" evidence="1">
    <location>
        <begin position="220"/>
        <end position="238"/>
    </location>
</feature>
<proteinExistence type="predicted"/>
<dbReference type="SUPFAM" id="SSF141868">
    <property type="entry name" value="EAL domain-like"/>
    <property type="match status" value="1"/>
</dbReference>
<feature type="domain" description="HAMP" evidence="3">
    <location>
        <begin position="240"/>
        <end position="292"/>
    </location>
</feature>
<dbReference type="Gene3D" id="3.30.70.270">
    <property type="match status" value="1"/>
</dbReference>
<dbReference type="SUPFAM" id="SSF158472">
    <property type="entry name" value="HAMP domain-like"/>
    <property type="match status" value="1"/>
</dbReference>
<dbReference type="InterPro" id="IPR029787">
    <property type="entry name" value="Nucleotide_cyclase"/>
</dbReference>
<dbReference type="CDD" id="cd06225">
    <property type="entry name" value="HAMP"/>
    <property type="match status" value="1"/>
</dbReference>
<dbReference type="SUPFAM" id="SSF55073">
    <property type="entry name" value="Nucleotide cyclase"/>
    <property type="match status" value="1"/>
</dbReference>
<dbReference type="PROSITE" id="PS50887">
    <property type="entry name" value="GGDEF"/>
    <property type="match status" value="1"/>
</dbReference>
<organism evidence="5 6">
    <name type="scientific">Candidatus Seongchinamella marina</name>
    <dbReference type="NCBI Taxonomy" id="2518990"/>
    <lineage>
        <taxon>Bacteria</taxon>
        <taxon>Pseudomonadati</taxon>
        <taxon>Pseudomonadota</taxon>
        <taxon>Gammaproteobacteria</taxon>
        <taxon>Cellvibrionales</taxon>
        <taxon>Halieaceae</taxon>
        <taxon>Seongchinamella</taxon>
    </lineage>
</organism>
<dbReference type="CDD" id="cd01949">
    <property type="entry name" value="GGDEF"/>
    <property type="match status" value="1"/>
</dbReference>
<dbReference type="NCBIfam" id="TIGR00254">
    <property type="entry name" value="GGDEF"/>
    <property type="match status" value="1"/>
</dbReference>
<dbReference type="InterPro" id="IPR003660">
    <property type="entry name" value="HAMP_dom"/>
</dbReference>
<dbReference type="SMART" id="SM00267">
    <property type="entry name" value="GGDEF"/>
    <property type="match status" value="1"/>
</dbReference>
<dbReference type="Proteomes" id="UP001143307">
    <property type="component" value="Unassembled WGS sequence"/>
</dbReference>
<dbReference type="SMART" id="SM00052">
    <property type="entry name" value="EAL"/>
    <property type="match status" value="1"/>
</dbReference>
<dbReference type="Pfam" id="PF00672">
    <property type="entry name" value="HAMP"/>
    <property type="match status" value="1"/>
</dbReference>
<keyword evidence="1" id="KW-0472">Membrane</keyword>
<dbReference type="Gene3D" id="3.20.20.450">
    <property type="entry name" value="EAL domain"/>
    <property type="match status" value="1"/>
</dbReference>
<dbReference type="InterPro" id="IPR043128">
    <property type="entry name" value="Rev_trsase/Diguanyl_cyclase"/>
</dbReference>
<feature type="domain" description="GGDEF" evidence="4">
    <location>
        <begin position="367"/>
        <end position="512"/>
    </location>
</feature>
<gene>
    <name evidence="5" type="ORF">EYC87_04615</name>
</gene>
<dbReference type="SMART" id="SM00304">
    <property type="entry name" value="HAMP"/>
    <property type="match status" value="1"/>
</dbReference>
<sequence>MRQASRITGGASSLSISARFSLLIALAIVLMGIVSGLTTASRDYSTQLSVVTGRVESELLSHPDLQFAIYGADTQRLKTRLDEFLREDSSASAQVYNGQGKMLVSAQRPDATAFTPAAFNLIRRSLLPGDPGLLSFDSSTGTPQETGFSSALFDPDAPIYQTLPVFTEVNTGKTGLSATDFAIAMTMKPSSSSQRIIGYVQVLWDPSVLRSKAIAAGTRVLMINVVFALMCGAIAWAFTYRVTRPLRELANIADSIASGQVKEPIKVQGSGEIQEIARLFNSVIEGLSDSKKVHEVDKRLLSLKVEERSSQLSERNVELNKVVEEANEAKNRAHHLANYDNLTSLPNRRLLTEQLDLLLKLNQRSGHTLALLFIDLDDFKRVNDSLGIGAGDQLLVEVARRLSHAVRDSDSVGRYASSNTEIDVARLGGDEFTVILNQLDTAGSAQLVAQRLVQKLTAPLAIQGRDLVLHPSLGIAIAPNDGKDVESLLKAASIAKFHAKQTDGARIGIYQSNMAQEGEDRLRLESDLRKAVKSNALSLHYQPQIDTHSGSVLGAEALLRWEHPELGSIPPEKLITLAEDIGLMGQLGDWVLVQACQQLRSFEDEGIKLAKVAINVSAEQFTPTFIQRVGVVIDETGIDPRQLELGLTEAVMSSNDPETIASLALLKASGVYLSVDDFGTGYSPINYLAQYPLDEIKIDRSFLIDAEKSDNGANLVIAIIAMAKSMELRVLASGVETESQFHFLTRNGASLIQGYLFSKPVPAEELKPMLAPWHFVDRVQKLADSAP</sequence>
<dbReference type="InterPro" id="IPR001633">
    <property type="entry name" value="EAL_dom"/>
</dbReference>
<reference evidence="5" key="1">
    <citation type="submission" date="2019-02" db="EMBL/GenBank/DDBJ databases">
        <authorList>
            <person name="Li S.-H."/>
        </authorList>
    </citation>
    <scope>NUCLEOTIDE SEQUENCE</scope>
    <source>
        <strain evidence="5">IMCC8485</strain>
    </source>
</reference>
<dbReference type="PANTHER" id="PTHR44757:SF2">
    <property type="entry name" value="BIOFILM ARCHITECTURE MAINTENANCE PROTEIN MBAA"/>
    <property type="match status" value="1"/>
</dbReference>
<dbReference type="InterPro" id="IPR052155">
    <property type="entry name" value="Biofilm_reg_signaling"/>
</dbReference>
<feature type="domain" description="EAL" evidence="2">
    <location>
        <begin position="521"/>
        <end position="774"/>
    </location>
</feature>
<evidence type="ECO:0000259" key="4">
    <source>
        <dbReference type="PROSITE" id="PS50887"/>
    </source>
</evidence>
<dbReference type="InterPro" id="IPR035919">
    <property type="entry name" value="EAL_sf"/>
</dbReference>
<evidence type="ECO:0000259" key="2">
    <source>
        <dbReference type="PROSITE" id="PS50883"/>
    </source>
</evidence>
<dbReference type="CDD" id="cd01948">
    <property type="entry name" value="EAL"/>
    <property type="match status" value="1"/>
</dbReference>
<dbReference type="EMBL" id="SHNP01000001">
    <property type="protein sequence ID" value="MCX2972868.1"/>
    <property type="molecule type" value="Genomic_DNA"/>
</dbReference>
<keyword evidence="1" id="KW-0812">Transmembrane</keyword>
<comment type="caution">
    <text evidence="5">The sequence shown here is derived from an EMBL/GenBank/DDBJ whole genome shotgun (WGS) entry which is preliminary data.</text>
</comment>
<dbReference type="InterPro" id="IPR000160">
    <property type="entry name" value="GGDEF_dom"/>
</dbReference>
<dbReference type="Gene3D" id="6.10.340.10">
    <property type="match status" value="1"/>
</dbReference>
<dbReference type="Pfam" id="PF00990">
    <property type="entry name" value="GGDEF"/>
    <property type="match status" value="1"/>
</dbReference>
<feature type="transmembrane region" description="Helical" evidence="1">
    <location>
        <begin position="20"/>
        <end position="40"/>
    </location>
</feature>
<name>A0ABT3SS96_9GAMM</name>
<evidence type="ECO:0000259" key="3">
    <source>
        <dbReference type="PROSITE" id="PS50885"/>
    </source>
</evidence>
<evidence type="ECO:0000256" key="1">
    <source>
        <dbReference type="SAM" id="Phobius"/>
    </source>
</evidence>
<protein>
    <submittedName>
        <fullName evidence="5">EAL domain-containing protein</fullName>
    </submittedName>
</protein>
<evidence type="ECO:0000313" key="6">
    <source>
        <dbReference type="Proteomes" id="UP001143307"/>
    </source>
</evidence>
<evidence type="ECO:0000313" key="5">
    <source>
        <dbReference type="EMBL" id="MCX2972868.1"/>
    </source>
</evidence>
<keyword evidence="1" id="KW-1133">Transmembrane helix</keyword>
<dbReference type="PROSITE" id="PS50883">
    <property type="entry name" value="EAL"/>
    <property type="match status" value="1"/>
</dbReference>
<dbReference type="PROSITE" id="PS50885">
    <property type="entry name" value="HAMP"/>
    <property type="match status" value="1"/>
</dbReference>
<dbReference type="Pfam" id="PF00563">
    <property type="entry name" value="EAL"/>
    <property type="match status" value="1"/>
</dbReference>
<dbReference type="PANTHER" id="PTHR44757">
    <property type="entry name" value="DIGUANYLATE CYCLASE DGCP"/>
    <property type="match status" value="1"/>
</dbReference>
<keyword evidence="6" id="KW-1185">Reference proteome</keyword>